<feature type="region of interest" description="Disordered" evidence="1">
    <location>
        <begin position="1"/>
        <end position="35"/>
    </location>
</feature>
<accession>A0A3D8Q693</accession>
<keyword evidence="3" id="KW-1185">Reference proteome</keyword>
<proteinExistence type="predicted"/>
<sequence>MEDSPSLAGEKDGSLTGTEDVGLDFHEQSRHDPSVVVDRQAHGEYGARSWADMPFTAESSLESYQIKINRNRIQESCDPRQPVVDADSNQLDLTAAHVSPESCLQSETHIRSDESLGSPDTTITQGSQPFLLPEAFLYCDNVPFYQHDRSNVSDQSVAGAFRSDLDDHTGSEQDTTIFDLELKYLGHWESSVSGLVPAALSEAAEARDNFPAVKSALLALSACHLSQFRTIKQARLGENQETALVPDHEHHLNCRMFYNRAIQQLSEGDILRRIADAPMVLATLLFFSYIEWNSGSFRKFSMHLSGIQKILSARFERVSSTSLGIGLLHSWINLQAQHWWKLNPLTQWTFEKVVSEMGMTVQLAHNYPAPENTREKILILLCETRRLNELAYMEKYLGPDDEESLTLRAYRHLFNCLERPGLDRPGRPILPDISGGYLELLGKQAEKLEKWHACLTTADLPVESFTAARLRSMLYATSTTTTTTTTVKTTSITSSEKTSVSTTTVSETTVQDPLIIYPLQFSSHDTAMNYAYYACAQIIQDTGLLLEQTTVSKDEESRLHLSTTKINPWILLLLRISASLDPGTCERQNCYTIGLTELLIEAVKRCPLDSVLSYVHRWVERVKAAEVFQESGNLISISLNHLSKIREERAQGRYVWHIQSDANGDTEWCDTSASSAYIGSLVLLGKDVKNGTLFSKMVVIE</sequence>
<name>A0A3D8Q693_9HELO</name>
<gene>
    <name evidence="2" type="ORF">BP5796_12793</name>
</gene>
<feature type="compositionally biased region" description="Basic and acidic residues" evidence="1">
    <location>
        <begin position="23"/>
        <end position="33"/>
    </location>
</feature>
<dbReference type="Proteomes" id="UP000256328">
    <property type="component" value="Unassembled WGS sequence"/>
</dbReference>
<comment type="caution">
    <text evidence="2">The sequence shown here is derived from an EMBL/GenBank/DDBJ whole genome shotgun (WGS) entry which is preliminary data.</text>
</comment>
<evidence type="ECO:0000313" key="2">
    <source>
        <dbReference type="EMBL" id="RDW57343.1"/>
    </source>
</evidence>
<reference evidence="2 3" key="1">
    <citation type="journal article" date="2018" name="IMA Fungus">
        <title>IMA Genome-F 9: Draft genome sequence of Annulohypoxylon stygium, Aspergillus mulundensis, Berkeleyomyces basicola (syn. Thielaviopsis basicola), Ceratocystis smalleyi, two Cercospora beticola strains, Coleophoma cylindrospora, Fusarium fracticaudum, Phialophora cf. hyalina, and Morchella septimelata.</title>
        <authorList>
            <person name="Wingfield B.D."/>
            <person name="Bills G.F."/>
            <person name="Dong Y."/>
            <person name="Huang W."/>
            <person name="Nel W.J."/>
            <person name="Swalarsk-Parry B.S."/>
            <person name="Vaghefi N."/>
            <person name="Wilken P.M."/>
            <person name="An Z."/>
            <person name="de Beer Z.W."/>
            <person name="De Vos L."/>
            <person name="Chen L."/>
            <person name="Duong T.A."/>
            <person name="Gao Y."/>
            <person name="Hammerbacher A."/>
            <person name="Kikkert J.R."/>
            <person name="Li Y."/>
            <person name="Li H."/>
            <person name="Li K."/>
            <person name="Li Q."/>
            <person name="Liu X."/>
            <person name="Ma X."/>
            <person name="Naidoo K."/>
            <person name="Pethybridge S.J."/>
            <person name="Sun J."/>
            <person name="Steenkamp E.T."/>
            <person name="van der Nest M.A."/>
            <person name="van Wyk S."/>
            <person name="Wingfield M.J."/>
            <person name="Xiong C."/>
            <person name="Yue Q."/>
            <person name="Zhang X."/>
        </authorList>
    </citation>
    <scope>NUCLEOTIDE SEQUENCE [LARGE SCALE GENOMIC DNA]</scope>
    <source>
        <strain evidence="2 3">BP5796</strain>
    </source>
</reference>
<evidence type="ECO:0008006" key="4">
    <source>
        <dbReference type="Google" id="ProtNLM"/>
    </source>
</evidence>
<evidence type="ECO:0000256" key="1">
    <source>
        <dbReference type="SAM" id="MobiDB-lite"/>
    </source>
</evidence>
<feature type="region of interest" description="Disordered" evidence="1">
    <location>
        <begin position="102"/>
        <end position="123"/>
    </location>
</feature>
<organism evidence="2 3">
    <name type="scientific">Coleophoma crateriformis</name>
    <dbReference type="NCBI Taxonomy" id="565419"/>
    <lineage>
        <taxon>Eukaryota</taxon>
        <taxon>Fungi</taxon>
        <taxon>Dikarya</taxon>
        <taxon>Ascomycota</taxon>
        <taxon>Pezizomycotina</taxon>
        <taxon>Leotiomycetes</taxon>
        <taxon>Helotiales</taxon>
        <taxon>Dermateaceae</taxon>
        <taxon>Coleophoma</taxon>
    </lineage>
</organism>
<dbReference type="OrthoDB" id="39175at2759"/>
<dbReference type="AlphaFoldDB" id="A0A3D8Q693"/>
<evidence type="ECO:0000313" key="3">
    <source>
        <dbReference type="Proteomes" id="UP000256328"/>
    </source>
</evidence>
<dbReference type="EMBL" id="PDLN01000023">
    <property type="protein sequence ID" value="RDW57343.1"/>
    <property type="molecule type" value="Genomic_DNA"/>
</dbReference>
<protein>
    <recommendedName>
        <fullName evidence="4">Transcription factor domain-containing protein</fullName>
    </recommendedName>
</protein>